<dbReference type="OrthoDB" id="1751118at2759"/>
<dbReference type="AlphaFoldDB" id="A0A7J0GGA7"/>
<keyword evidence="2" id="KW-1185">Reference proteome</keyword>
<evidence type="ECO:0000313" key="1">
    <source>
        <dbReference type="EMBL" id="GFZ09860.1"/>
    </source>
</evidence>
<dbReference type="Proteomes" id="UP000585474">
    <property type="component" value="Unassembled WGS sequence"/>
</dbReference>
<comment type="caution">
    <text evidence="1">The sequence shown here is derived from an EMBL/GenBank/DDBJ whole genome shotgun (WGS) entry which is preliminary data.</text>
</comment>
<dbReference type="EMBL" id="BJWL01000021">
    <property type="protein sequence ID" value="GFZ09860.1"/>
    <property type="molecule type" value="Genomic_DNA"/>
</dbReference>
<protein>
    <submittedName>
        <fullName evidence="1">Uncharacterized protein</fullName>
    </submittedName>
</protein>
<sequence>MVRAKAATEPVALNPIEGAVRANCVPRLKPNSGGGLMPPRRVCVKKMMFKKIVQTIVSWFHDSIPLPCH</sequence>
<gene>
    <name evidence="1" type="ORF">Acr_21g0004590</name>
</gene>
<reference evidence="1 2" key="1">
    <citation type="submission" date="2019-07" db="EMBL/GenBank/DDBJ databases">
        <title>De Novo Assembly of kiwifruit Actinidia rufa.</title>
        <authorList>
            <person name="Sugita-Konishi S."/>
            <person name="Sato K."/>
            <person name="Mori E."/>
            <person name="Abe Y."/>
            <person name="Kisaki G."/>
            <person name="Hamano K."/>
            <person name="Suezawa K."/>
            <person name="Otani M."/>
            <person name="Fukuda T."/>
            <person name="Manabe T."/>
            <person name="Gomi K."/>
            <person name="Tabuchi M."/>
            <person name="Akimitsu K."/>
            <person name="Kataoka I."/>
        </authorList>
    </citation>
    <scope>NUCLEOTIDE SEQUENCE [LARGE SCALE GENOMIC DNA]</scope>
    <source>
        <strain evidence="2">cv. Fuchu</strain>
    </source>
</reference>
<accession>A0A7J0GGA7</accession>
<organism evidence="1 2">
    <name type="scientific">Actinidia rufa</name>
    <dbReference type="NCBI Taxonomy" id="165716"/>
    <lineage>
        <taxon>Eukaryota</taxon>
        <taxon>Viridiplantae</taxon>
        <taxon>Streptophyta</taxon>
        <taxon>Embryophyta</taxon>
        <taxon>Tracheophyta</taxon>
        <taxon>Spermatophyta</taxon>
        <taxon>Magnoliopsida</taxon>
        <taxon>eudicotyledons</taxon>
        <taxon>Gunneridae</taxon>
        <taxon>Pentapetalae</taxon>
        <taxon>asterids</taxon>
        <taxon>Ericales</taxon>
        <taxon>Actinidiaceae</taxon>
        <taxon>Actinidia</taxon>
    </lineage>
</organism>
<proteinExistence type="predicted"/>
<evidence type="ECO:0000313" key="2">
    <source>
        <dbReference type="Proteomes" id="UP000585474"/>
    </source>
</evidence>
<name>A0A7J0GGA7_9ERIC</name>